<dbReference type="OrthoDB" id="7387101at2"/>
<feature type="compositionally biased region" description="Basic and acidic residues" evidence="1">
    <location>
        <begin position="456"/>
        <end position="506"/>
    </location>
</feature>
<dbReference type="AlphaFoldDB" id="A0A7W8VAQ9"/>
<evidence type="ECO:0000313" key="3">
    <source>
        <dbReference type="EMBL" id="MBB5429128.1"/>
    </source>
</evidence>
<gene>
    <name evidence="3" type="ORF">HDG40_007323</name>
</gene>
<feature type="compositionally biased region" description="Basic and acidic residues" evidence="1">
    <location>
        <begin position="651"/>
        <end position="664"/>
    </location>
</feature>
<evidence type="ECO:0000313" key="4">
    <source>
        <dbReference type="Proteomes" id="UP000592780"/>
    </source>
</evidence>
<feature type="compositionally biased region" description="Low complexity" evidence="1">
    <location>
        <begin position="149"/>
        <end position="174"/>
    </location>
</feature>
<feature type="compositionally biased region" description="Basic and acidic residues" evidence="1">
    <location>
        <begin position="535"/>
        <end position="615"/>
    </location>
</feature>
<dbReference type="RefSeq" id="WP_018435147.1">
    <property type="nucleotide sequence ID" value="NZ_JACHDD010000019.1"/>
</dbReference>
<sequence length="1031" mass="111351">MTEAAQKSASAGKATQERSRAENRRPEGPDSARDVGVLHGLAGNRAVSSALGGGRPLPPDLREEMERRFGTDFGAVRVHDDAKAHACAADLHAKAYTHGSDIVFSANRFAPRTYQGKHLLAHELAHVVQQRRGGTAPADGRDSATELGAQAAAQAVSASHGPVAVSGTSGVGVAREPEDEDDKKRQALPSMSVLTQRPPQKETPPRAGSGSPKAAAADKTTISNPSKGKGTLAEVNVPSVLYAGPEWNHIAGGGETASSRTNIARQSTYDKERNAEGTAGIDFIVENVLTGQLVIGEQKATQGGEFRDASAITANLEKNLAHAADVLQQRLDNGTVKEPAEISRLQRTIDRLRETNQALKNGRDGKDATLPEGVTFELTNLLGEGKHIGPDYIRLLEERYGKNPAFLEHLLSRTQLRSIKPGKDLQPGQTETEVVPALDHLSLEGRSELDRIKAGESRADWERRQREEKAALQKEEARKREAAKKEQTRQRKADQKQREKDDRRAADQIGEAARQAKLRELQEQRKNRSTKKPTKREERSDNVEANKAGREAKKNFKDQRDQANREQREQDKARRDAERAREQAAAQQRRDEAKARKDEQTRRDKELAAAHKEVDAMGEMTPETWGQLPKEQRERLQRLAADDKNLAARLNEKVNAKQTEDWNHSTKSRTKGSNEAPTQPKTTDAKLAEAAHLMNQTAGGIRALDAYLDARDKGAGMGSALFSAGRTYLENTNPVLGGLATFKGRTQTETLPDGRKQQSYGEDAGDAFFGTLGETIAGYIVPGKGWDQAINGAANLIAAGDDHMNRGKAGGQADKANLRTGTDLIAELTPSRMFSSTIGAGMRAYYDIGKALGGQPSGVDKFGDDAVRGKLGSVIQPWAMAADFFGNLGSDSASVALDKTLKKTEGTTLKKLGDAGGDAMFNLGQNKEAKAGQYGPSVQGISMALGMTSDMIAGKSFEKALNDAADAGKGSPLETAGNALGDAAFVGVQKGKEILDKDLPELKEKAKRAYGNAQQKFSDAADSLSDWWHKK</sequence>
<feature type="region of interest" description="Disordered" evidence="1">
    <location>
        <begin position="651"/>
        <end position="683"/>
    </location>
</feature>
<proteinExistence type="predicted"/>
<feature type="compositionally biased region" description="Polar residues" evidence="1">
    <location>
        <begin position="671"/>
        <end position="682"/>
    </location>
</feature>
<feature type="compositionally biased region" description="Basic and acidic residues" evidence="1">
    <location>
        <begin position="517"/>
        <end position="526"/>
    </location>
</feature>
<name>A0A7W8VAQ9_PARAM</name>
<keyword evidence="4" id="KW-1185">Reference proteome</keyword>
<feature type="domain" description="eCIS core" evidence="2">
    <location>
        <begin position="56"/>
        <end position="133"/>
    </location>
</feature>
<evidence type="ECO:0000259" key="2">
    <source>
        <dbReference type="Pfam" id="PF13699"/>
    </source>
</evidence>
<evidence type="ECO:0000256" key="1">
    <source>
        <dbReference type="SAM" id="MobiDB-lite"/>
    </source>
</evidence>
<protein>
    <recommendedName>
        <fullName evidence="2">eCIS core domain-containing protein</fullName>
    </recommendedName>
</protein>
<feature type="compositionally biased region" description="Basic and acidic residues" evidence="1">
    <location>
        <begin position="15"/>
        <end position="33"/>
    </location>
</feature>
<accession>A0A7W8VAQ9</accession>
<reference evidence="3 4" key="1">
    <citation type="submission" date="2020-08" db="EMBL/GenBank/DDBJ databases">
        <title>Genomic Encyclopedia of Type Strains, Phase IV (KMG-V): Genome sequencing to study the core and pangenomes of soil and plant-associated prokaryotes.</title>
        <authorList>
            <person name="Whitman W."/>
        </authorList>
    </citation>
    <scope>NUCLEOTIDE SEQUENCE [LARGE SCALE GENOMIC DNA]</scope>
    <source>
        <strain evidence="3 4">JPY158</strain>
    </source>
</reference>
<organism evidence="3 4">
    <name type="scientific">Paraburkholderia atlantica</name>
    <dbReference type="NCBI Taxonomy" id="2654982"/>
    <lineage>
        <taxon>Bacteria</taxon>
        <taxon>Pseudomonadati</taxon>
        <taxon>Pseudomonadota</taxon>
        <taxon>Betaproteobacteria</taxon>
        <taxon>Burkholderiales</taxon>
        <taxon>Burkholderiaceae</taxon>
        <taxon>Paraburkholderia</taxon>
    </lineage>
</organism>
<feature type="region of interest" description="Disordered" evidence="1">
    <location>
        <begin position="456"/>
        <end position="633"/>
    </location>
</feature>
<dbReference type="Proteomes" id="UP000592780">
    <property type="component" value="Unassembled WGS sequence"/>
</dbReference>
<feature type="region of interest" description="Disordered" evidence="1">
    <location>
        <begin position="1006"/>
        <end position="1031"/>
    </location>
</feature>
<feature type="region of interest" description="Disordered" evidence="1">
    <location>
        <begin position="1"/>
        <end position="39"/>
    </location>
</feature>
<dbReference type="EMBL" id="JACHDD010000019">
    <property type="protein sequence ID" value="MBB5429128.1"/>
    <property type="molecule type" value="Genomic_DNA"/>
</dbReference>
<comment type="caution">
    <text evidence="3">The sequence shown here is derived from an EMBL/GenBank/DDBJ whole genome shotgun (WGS) entry which is preliminary data.</text>
</comment>
<dbReference type="InterPro" id="IPR025295">
    <property type="entry name" value="eCIS_core_dom"/>
</dbReference>
<dbReference type="Pfam" id="PF13699">
    <property type="entry name" value="eCIS_core"/>
    <property type="match status" value="1"/>
</dbReference>
<feature type="region of interest" description="Disordered" evidence="1">
    <location>
        <begin position="130"/>
        <end position="231"/>
    </location>
</feature>